<gene>
    <name evidence="13" type="ORF">PYE51_07390</name>
</gene>
<dbReference type="PIRSF" id="PIRSF006268">
    <property type="entry name" value="ApbE"/>
    <property type="match status" value="1"/>
</dbReference>
<evidence type="ECO:0000256" key="9">
    <source>
        <dbReference type="ARBA" id="ARBA00031306"/>
    </source>
</evidence>
<dbReference type="GO" id="GO:0016740">
    <property type="term" value="F:transferase activity"/>
    <property type="evidence" value="ECO:0007669"/>
    <property type="project" value="UniProtKB-UniRule"/>
</dbReference>
<keyword evidence="7 11" id="KW-0274">FAD</keyword>
<dbReference type="InterPro" id="IPR003374">
    <property type="entry name" value="ApbE-like_sf"/>
</dbReference>
<dbReference type="SUPFAM" id="SSF143631">
    <property type="entry name" value="ApbE-like"/>
    <property type="match status" value="1"/>
</dbReference>
<protein>
    <recommendedName>
        <fullName evidence="3 11">FAD:protein FMN transferase</fullName>
        <ecNumber evidence="2 11">2.7.1.180</ecNumber>
    </recommendedName>
    <alternativeName>
        <fullName evidence="9 11">Flavin transferase</fullName>
    </alternativeName>
</protein>
<dbReference type="AlphaFoldDB" id="A0AAX3U628"/>
<dbReference type="Proteomes" id="UP001239257">
    <property type="component" value="Chromosome 1"/>
</dbReference>
<dbReference type="EMBL" id="CP118709">
    <property type="protein sequence ID" value="WGK82975.1"/>
    <property type="molecule type" value="Genomic_DNA"/>
</dbReference>
<dbReference type="GO" id="GO:0046872">
    <property type="term" value="F:metal ion binding"/>
    <property type="evidence" value="ECO:0007669"/>
    <property type="project" value="UniProtKB-UniRule"/>
</dbReference>
<keyword evidence="6 11" id="KW-0479">Metal-binding</keyword>
<feature type="binding site" evidence="12">
    <location>
        <position position="149"/>
    </location>
    <ligand>
        <name>Mg(2+)</name>
        <dbReference type="ChEBI" id="CHEBI:18420"/>
    </ligand>
</feature>
<keyword evidence="5 11" id="KW-0808">Transferase</keyword>
<feature type="binding site" evidence="12">
    <location>
        <position position="269"/>
    </location>
    <ligand>
        <name>Mg(2+)</name>
        <dbReference type="ChEBI" id="CHEBI:18420"/>
    </ligand>
</feature>
<dbReference type="PANTHER" id="PTHR30040">
    <property type="entry name" value="THIAMINE BIOSYNTHESIS LIPOPROTEIN APBE"/>
    <property type="match status" value="1"/>
</dbReference>
<evidence type="ECO:0000256" key="3">
    <source>
        <dbReference type="ARBA" id="ARBA00016337"/>
    </source>
</evidence>
<keyword evidence="8 11" id="KW-0460">Magnesium</keyword>
<keyword evidence="4 11" id="KW-0285">Flavoprotein</keyword>
<proteinExistence type="inferred from homology"/>
<evidence type="ECO:0000256" key="7">
    <source>
        <dbReference type="ARBA" id="ARBA00022827"/>
    </source>
</evidence>
<comment type="similarity">
    <text evidence="1 11">Belongs to the ApbE family.</text>
</comment>
<evidence type="ECO:0000256" key="12">
    <source>
        <dbReference type="PIRSR" id="PIRSR006268-2"/>
    </source>
</evidence>
<comment type="catalytic activity">
    <reaction evidence="10 11">
        <text>L-threonyl-[protein] + FAD = FMN-L-threonyl-[protein] + AMP + H(+)</text>
        <dbReference type="Rhea" id="RHEA:36847"/>
        <dbReference type="Rhea" id="RHEA-COMP:11060"/>
        <dbReference type="Rhea" id="RHEA-COMP:11061"/>
        <dbReference type="ChEBI" id="CHEBI:15378"/>
        <dbReference type="ChEBI" id="CHEBI:30013"/>
        <dbReference type="ChEBI" id="CHEBI:57692"/>
        <dbReference type="ChEBI" id="CHEBI:74257"/>
        <dbReference type="ChEBI" id="CHEBI:456215"/>
        <dbReference type="EC" id="2.7.1.180"/>
    </reaction>
</comment>
<evidence type="ECO:0000256" key="1">
    <source>
        <dbReference type="ARBA" id="ARBA00008282"/>
    </source>
</evidence>
<sequence length="319" mass="34807">MTMKSYSARFEMMGTFIDLVVHHQNGEQLIKDAYIQLKDYATRFTVNQADSELMRVNRNAGIAPIVVAPDLFELIKLGKHYSEDVSTPFNIAIGPLVKTWRIGFQEATVPSQDVINEKLALVDPTQIILNEQELSVFLSQKGMEIDLGSIAKGYFADQVMQKLTEAGVDNGYISLGGNVLTIGHSPNNPNNAWNVGIQNPLSQRGDVIRIVPLQGMSMVTSGINERFFESNGQRYHHLLDGKTGMPISTDIASLTIVSKKSVDGEIWSTAGFLPSASQSIGYLNTIEGIEAIAVSIDGDVLTTNGLVDQSINSTILFAV</sequence>
<evidence type="ECO:0000256" key="4">
    <source>
        <dbReference type="ARBA" id="ARBA00022630"/>
    </source>
</evidence>
<evidence type="ECO:0000256" key="10">
    <source>
        <dbReference type="ARBA" id="ARBA00048540"/>
    </source>
</evidence>
<dbReference type="EC" id="2.7.1.180" evidence="2 11"/>
<organism evidence="13 14">
    <name type="scientific">Vibrio aestuarianus</name>
    <dbReference type="NCBI Taxonomy" id="28171"/>
    <lineage>
        <taxon>Bacteria</taxon>
        <taxon>Pseudomonadati</taxon>
        <taxon>Pseudomonadota</taxon>
        <taxon>Gammaproteobacteria</taxon>
        <taxon>Vibrionales</taxon>
        <taxon>Vibrionaceae</taxon>
        <taxon>Vibrio</taxon>
    </lineage>
</organism>
<dbReference type="Gene3D" id="3.10.520.10">
    <property type="entry name" value="ApbE-like domains"/>
    <property type="match status" value="1"/>
</dbReference>
<evidence type="ECO:0000256" key="5">
    <source>
        <dbReference type="ARBA" id="ARBA00022679"/>
    </source>
</evidence>
<evidence type="ECO:0000256" key="8">
    <source>
        <dbReference type="ARBA" id="ARBA00022842"/>
    </source>
</evidence>
<dbReference type="PANTHER" id="PTHR30040:SF2">
    <property type="entry name" value="FAD:PROTEIN FMN TRANSFERASE"/>
    <property type="match status" value="1"/>
</dbReference>
<comment type="cofactor">
    <cofactor evidence="12">
        <name>Mg(2+)</name>
        <dbReference type="ChEBI" id="CHEBI:18420"/>
    </cofactor>
    <cofactor evidence="12">
        <name>Mn(2+)</name>
        <dbReference type="ChEBI" id="CHEBI:29035"/>
    </cofactor>
    <text evidence="12">Magnesium. Can also use manganese.</text>
</comment>
<evidence type="ECO:0000256" key="2">
    <source>
        <dbReference type="ARBA" id="ARBA00011955"/>
    </source>
</evidence>
<evidence type="ECO:0000313" key="14">
    <source>
        <dbReference type="Proteomes" id="UP001239257"/>
    </source>
</evidence>
<evidence type="ECO:0000256" key="11">
    <source>
        <dbReference type="PIRNR" id="PIRNR006268"/>
    </source>
</evidence>
<name>A0AAX3U628_9VIBR</name>
<evidence type="ECO:0000256" key="6">
    <source>
        <dbReference type="ARBA" id="ARBA00022723"/>
    </source>
</evidence>
<dbReference type="InterPro" id="IPR024932">
    <property type="entry name" value="ApbE"/>
</dbReference>
<evidence type="ECO:0000313" key="13">
    <source>
        <dbReference type="EMBL" id="WGK82975.1"/>
    </source>
</evidence>
<reference evidence="13" key="1">
    <citation type="submission" date="2022-02" db="EMBL/GenBank/DDBJ databases">
        <title>Emergence and expansion in Europe of a Vibrio aestuarianus clonal complex pathogenic for oysters.</title>
        <authorList>
            <person name="Mesnil A."/>
            <person name="Travers M.-A."/>
        </authorList>
    </citation>
    <scope>NUCLEOTIDE SEQUENCE</scope>
    <source>
        <strain evidence="13">U29</strain>
    </source>
</reference>
<dbReference type="Pfam" id="PF02424">
    <property type="entry name" value="ApbE"/>
    <property type="match status" value="1"/>
</dbReference>
<accession>A0AAX3U628</accession>